<accession>A0AAN5IAN3</accession>
<proteinExistence type="predicted"/>
<feature type="non-terminal residue" evidence="1">
    <location>
        <position position="1"/>
    </location>
</feature>
<comment type="caution">
    <text evidence="1">The sequence shown here is derived from an EMBL/GenBank/DDBJ whole genome shotgun (WGS) entry which is preliminary data.</text>
</comment>
<evidence type="ECO:0000313" key="2">
    <source>
        <dbReference type="Proteomes" id="UP001328107"/>
    </source>
</evidence>
<name>A0AAN5IAN3_9BILA</name>
<organism evidence="1 2">
    <name type="scientific">Pristionchus mayeri</name>
    <dbReference type="NCBI Taxonomy" id="1317129"/>
    <lineage>
        <taxon>Eukaryota</taxon>
        <taxon>Metazoa</taxon>
        <taxon>Ecdysozoa</taxon>
        <taxon>Nematoda</taxon>
        <taxon>Chromadorea</taxon>
        <taxon>Rhabditida</taxon>
        <taxon>Rhabditina</taxon>
        <taxon>Diplogasteromorpha</taxon>
        <taxon>Diplogasteroidea</taxon>
        <taxon>Neodiplogasteridae</taxon>
        <taxon>Pristionchus</taxon>
    </lineage>
</organism>
<sequence length="94" mass="10939">ELLLEISSLVRSIEIKQIPNYAHTNLDWPQIILGMFANKLDTLRLDNTHYPQYITRTGVEILKEVNFKLPKLDKPIWFSASCDTTVEEISDYDN</sequence>
<reference evidence="2" key="1">
    <citation type="submission" date="2022-10" db="EMBL/GenBank/DDBJ databases">
        <title>Genome assembly of Pristionchus species.</title>
        <authorList>
            <person name="Yoshida K."/>
            <person name="Sommer R.J."/>
        </authorList>
    </citation>
    <scope>NUCLEOTIDE SEQUENCE [LARGE SCALE GENOMIC DNA]</scope>
    <source>
        <strain evidence="2">RS5460</strain>
    </source>
</reference>
<protein>
    <submittedName>
        <fullName evidence="1">Uncharacterized protein</fullName>
    </submittedName>
</protein>
<gene>
    <name evidence="1" type="ORF">PMAYCL1PPCAC_26266</name>
</gene>
<feature type="non-terminal residue" evidence="1">
    <location>
        <position position="94"/>
    </location>
</feature>
<evidence type="ECO:0000313" key="1">
    <source>
        <dbReference type="EMBL" id="GMR56071.1"/>
    </source>
</evidence>
<dbReference type="EMBL" id="BTRK01000005">
    <property type="protein sequence ID" value="GMR56071.1"/>
    <property type="molecule type" value="Genomic_DNA"/>
</dbReference>
<dbReference type="AlphaFoldDB" id="A0AAN5IAN3"/>
<dbReference type="Proteomes" id="UP001328107">
    <property type="component" value="Unassembled WGS sequence"/>
</dbReference>
<keyword evidence="2" id="KW-1185">Reference proteome</keyword>